<dbReference type="CDD" id="cd10337">
    <property type="entry name" value="SH2_BCAR3"/>
    <property type="match status" value="1"/>
</dbReference>
<feature type="compositionally biased region" description="Polar residues" evidence="2">
    <location>
        <begin position="182"/>
        <end position="194"/>
    </location>
</feature>
<evidence type="ECO:0000313" key="5">
    <source>
        <dbReference type="Proteomes" id="UP001346869"/>
    </source>
</evidence>
<feature type="region of interest" description="Disordered" evidence="2">
    <location>
        <begin position="413"/>
        <end position="509"/>
    </location>
</feature>
<dbReference type="AlphaFoldDB" id="A0AAN8APV3"/>
<feature type="region of interest" description="Disordered" evidence="2">
    <location>
        <begin position="24"/>
        <end position="47"/>
    </location>
</feature>
<feature type="compositionally biased region" description="Basic and acidic residues" evidence="2">
    <location>
        <begin position="436"/>
        <end position="448"/>
    </location>
</feature>
<keyword evidence="5" id="KW-1185">Reference proteome</keyword>
<dbReference type="EMBL" id="JAUZQC010000005">
    <property type="protein sequence ID" value="KAK5870671.1"/>
    <property type="molecule type" value="Genomic_DNA"/>
</dbReference>
<dbReference type="GO" id="GO:0007264">
    <property type="term" value="P:small GTPase-mediated signal transduction"/>
    <property type="evidence" value="ECO:0007669"/>
    <property type="project" value="InterPro"/>
</dbReference>
<feature type="compositionally biased region" description="Low complexity" evidence="2">
    <location>
        <begin position="467"/>
        <end position="487"/>
    </location>
</feature>
<evidence type="ECO:0000256" key="1">
    <source>
        <dbReference type="PROSITE-ProRule" id="PRU00191"/>
    </source>
</evidence>
<proteinExistence type="predicted"/>
<dbReference type="Proteomes" id="UP001346869">
    <property type="component" value="Unassembled WGS sequence"/>
</dbReference>
<dbReference type="SMART" id="SM00252">
    <property type="entry name" value="SH2"/>
    <property type="match status" value="1"/>
</dbReference>
<dbReference type="SUPFAM" id="SSF55550">
    <property type="entry name" value="SH2 domain"/>
    <property type="match status" value="1"/>
</dbReference>
<feature type="compositionally biased region" description="Basic and acidic residues" evidence="2">
    <location>
        <begin position="156"/>
        <end position="181"/>
    </location>
</feature>
<reference evidence="4 5" key="2">
    <citation type="journal article" date="2023" name="Mol. Biol. Evol.">
        <title>Genomics of Secondarily Temperate Adaptation in the Only Non-Antarctic Icefish.</title>
        <authorList>
            <person name="Rivera-Colon A.G."/>
            <person name="Rayamajhi N."/>
            <person name="Minhas B.F."/>
            <person name="Madrigal G."/>
            <person name="Bilyk K.T."/>
            <person name="Yoon V."/>
            <person name="Hune M."/>
            <person name="Gregory S."/>
            <person name="Cheng C.H.C."/>
            <person name="Catchen J.M."/>
        </authorList>
    </citation>
    <scope>NUCLEOTIDE SEQUENCE [LARGE SCALE GENOMIC DNA]</scope>
    <source>
        <strain evidence="4">JMC-PN-2008</strain>
    </source>
</reference>
<dbReference type="GO" id="GO:0005085">
    <property type="term" value="F:guanyl-nucleotide exchange factor activity"/>
    <property type="evidence" value="ECO:0007669"/>
    <property type="project" value="InterPro"/>
</dbReference>
<accession>A0AAN8APV3</accession>
<dbReference type="Gene3D" id="1.10.840.10">
    <property type="entry name" value="Ras guanine-nucleotide exchange factors catalytic domain"/>
    <property type="match status" value="1"/>
</dbReference>
<gene>
    <name evidence="4" type="ORF">PBY51_003598</name>
</gene>
<feature type="region of interest" description="Disordered" evidence="2">
    <location>
        <begin position="128"/>
        <end position="147"/>
    </location>
</feature>
<feature type="region of interest" description="Disordered" evidence="2">
    <location>
        <begin position="156"/>
        <end position="194"/>
    </location>
</feature>
<protein>
    <recommendedName>
        <fullName evidence="3">SH2 domain-containing protein</fullName>
    </recommendedName>
</protein>
<dbReference type="Gene3D" id="3.30.505.10">
    <property type="entry name" value="SH2 domain"/>
    <property type="match status" value="1"/>
</dbReference>
<sequence length="595" mass="66211">MNKRRLSFKWFGSLTNVSIHRPSEKPNVKVVPEHDGSLGGAKSAVGEQSVDDMDDCLLSPSYARSSEMHTHVGTVPRCQTKKNSLKGLREEKKKEEEGLSAGQSQWKAGEHVRDSPLLSALSSLSLTSMDRPLPATPKPSRASPLTSAKEICVNDHSVDPLKEQGSQERSRGDLETSRDVRQPSNMATNGSKTAMQQDVYVPMDPIAEAARSHVGNQTEKLLGVMSNTLETQKTVNGSQEVKCFISQWNKTDNSGEYVKFSKDKFWLEPPSEKLRKQLEEELKLSSSNLKSHAWYHGPIPWEVSESLVVNHGDFLLRDSQSCQGDFVLTCHWEQKTLHFVVRKTLVQSSETYTRVRYSLEDESFDSLPALVHFYVGSKAALTKWSGAQIQCPLNRTLPLSYLQTAFCTAFSPPSSHQAPQNDSEERVCPKSHSSLHHRESDENREQDVRPLLTAAECSNVYNTPQTRSPGSSRVASMSPSPSLSRGSDTARNLHSPNSTLNRQCNDESQPYLNLESPSTDEGGSCYTELLPVPQSYVERLRVEEGSLGVDPLRAEDSGFYFSPVVETVSSFQPNRYQSPLMPKENKPLEVGILRG</sequence>
<name>A0AAN8APV3_ELEMC</name>
<keyword evidence="1" id="KW-0727">SH2 domain</keyword>
<dbReference type="InterPro" id="IPR000980">
    <property type="entry name" value="SH2"/>
</dbReference>
<feature type="region of interest" description="Disordered" evidence="2">
    <location>
        <begin position="81"/>
        <end position="111"/>
    </location>
</feature>
<dbReference type="InterPro" id="IPR051853">
    <property type="entry name" value="SH2-Ras-GEF_adapter"/>
</dbReference>
<dbReference type="Pfam" id="PF00017">
    <property type="entry name" value="SH2"/>
    <property type="match status" value="1"/>
</dbReference>
<dbReference type="InterPro" id="IPR044102">
    <property type="entry name" value="SH2_SHEP1/BCAR3/NSP1"/>
</dbReference>
<dbReference type="InterPro" id="IPR036860">
    <property type="entry name" value="SH2_dom_sf"/>
</dbReference>
<dbReference type="FunFam" id="3.30.505.10:FF:000013">
    <property type="entry name" value="SH2 domain-containing protein 3C isoform X1"/>
    <property type="match status" value="1"/>
</dbReference>
<dbReference type="PANTHER" id="PTHR14247">
    <property type="entry name" value="BREAST CANCER ANTI-ESTROGEN RESISTANCE PROTEIN 3 HOMOLOG-LIKE PROTEIN"/>
    <property type="match status" value="1"/>
</dbReference>
<organism evidence="4 5">
    <name type="scientific">Eleginops maclovinus</name>
    <name type="common">Patagonian blennie</name>
    <name type="synonym">Eleginus maclovinus</name>
    <dbReference type="NCBI Taxonomy" id="56733"/>
    <lineage>
        <taxon>Eukaryota</taxon>
        <taxon>Metazoa</taxon>
        <taxon>Chordata</taxon>
        <taxon>Craniata</taxon>
        <taxon>Vertebrata</taxon>
        <taxon>Euteleostomi</taxon>
        <taxon>Actinopterygii</taxon>
        <taxon>Neopterygii</taxon>
        <taxon>Teleostei</taxon>
        <taxon>Neoteleostei</taxon>
        <taxon>Acanthomorphata</taxon>
        <taxon>Eupercaria</taxon>
        <taxon>Perciformes</taxon>
        <taxon>Notothenioidei</taxon>
        <taxon>Eleginopidae</taxon>
        <taxon>Eleginops</taxon>
    </lineage>
</organism>
<evidence type="ECO:0000313" key="4">
    <source>
        <dbReference type="EMBL" id="KAK5870671.1"/>
    </source>
</evidence>
<reference evidence="4 5" key="1">
    <citation type="journal article" date="2023" name="Genes (Basel)">
        <title>Chromosome-Level Genome Assembly and Circadian Gene Repertoire of the Patagonia Blennie Eleginops maclovinus-The Closest Ancestral Proxy of Antarctic Cryonotothenioids.</title>
        <authorList>
            <person name="Cheng C.C."/>
            <person name="Rivera-Colon A.G."/>
            <person name="Minhas B.F."/>
            <person name="Wilson L."/>
            <person name="Rayamajhi N."/>
            <person name="Vargas-Chacoff L."/>
            <person name="Catchen J.M."/>
        </authorList>
    </citation>
    <scope>NUCLEOTIDE SEQUENCE [LARGE SCALE GENOMIC DNA]</scope>
    <source>
        <strain evidence="4">JMC-PN-2008</strain>
    </source>
</reference>
<comment type="caution">
    <text evidence="4">The sequence shown here is derived from an EMBL/GenBank/DDBJ whole genome shotgun (WGS) entry which is preliminary data.</text>
</comment>
<dbReference type="PROSITE" id="PS50001">
    <property type="entry name" value="SH2"/>
    <property type="match status" value="1"/>
</dbReference>
<dbReference type="GO" id="GO:0001784">
    <property type="term" value="F:phosphotyrosine residue binding"/>
    <property type="evidence" value="ECO:0007669"/>
    <property type="project" value="InterPro"/>
</dbReference>
<feature type="compositionally biased region" description="Polar residues" evidence="2">
    <location>
        <begin position="489"/>
        <end position="509"/>
    </location>
</feature>
<feature type="domain" description="SH2" evidence="3">
    <location>
        <begin position="294"/>
        <end position="393"/>
    </location>
</feature>
<evidence type="ECO:0000259" key="3">
    <source>
        <dbReference type="PROSITE" id="PS50001"/>
    </source>
</evidence>
<evidence type="ECO:0000256" key="2">
    <source>
        <dbReference type="SAM" id="MobiDB-lite"/>
    </source>
</evidence>
<dbReference type="PANTHER" id="PTHR14247:SF6">
    <property type="entry name" value="SH2 DOMAIN-CONTAINING PROTEIN 3C"/>
    <property type="match status" value="1"/>
</dbReference>
<feature type="compositionally biased region" description="Basic and acidic residues" evidence="2">
    <location>
        <begin position="87"/>
        <end position="97"/>
    </location>
</feature>
<feature type="compositionally biased region" description="Basic and acidic residues" evidence="2">
    <location>
        <begin position="24"/>
        <end position="36"/>
    </location>
</feature>
<dbReference type="InterPro" id="IPR036964">
    <property type="entry name" value="RASGEF_cat_dom_sf"/>
</dbReference>